<dbReference type="GO" id="GO:0005524">
    <property type="term" value="F:ATP binding"/>
    <property type="evidence" value="ECO:0007669"/>
    <property type="project" value="UniProtKB-KW"/>
</dbReference>
<evidence type="ECO:0000256" key="1">
    <source>
        <dbReference type="ARBA" id="ARBA00022574"/>
    </source>
</evidence>
<keyword evidence="6" id="KW-0067">ATP-binding</keyword>
<dbReference type="PANTHER" id="PTHR43289:SF34">
    <property type="entry name" value="SERINE_THREONINE-PROTEIN KINASE YBDM-RELATED"/>
    <property type="match status" value="1"/>
</dbReference>
<dbReference type="PANTHER" id="PTHR43289">
    <property type="entry name" value="MITOGEN-ACTIVATED PROTEIN KINASE KINASE KINASE 20-RELATED"/>
    <property type="match status" value="1"/>
</dbReference>
<dbReference type="InterPro" id="IPR001680">
    <property type="entry name" value="WD40_rpt"/>
</dbReference>
<dbReference type="InterPro" id="IPR011009">
    <property type="entry name" value="Kinase-like_dom_sf"/>
</dbReference>
<dbReference type="InterPro" id="IPR020472">
    <property type="entry name" value="WD40_PAC1"/>
</dbReference>
<dbReference type="PROSITE" id="PS00108">
    <property type="entry name" value="PROTEIN_KINASE_ST"/>
    <property type="match status" value="1"/>
</dbReference>
<accession>A0A7W0CJQ1</accession>
<keyword evidence="3" id="KW-0677">Repeat</keyword>
<dbReference type="CDD" id="cd14014">
    <property type="entry name" value="STKc_PknB_like"/>
    <property type="match status" value="1"/>
</dbReference>
<evidence type="ECO:0000256" key="5">
    <source>
        <dbReference type="ARBA" id="ARBA00022777"/>
    </source>
</evidence>
<dbReference type="SUPFAM" id="SSF56112">
    <property type="entry name" value="Protein kinase-like (PK-like)"/>
    <property type="match status" value="1"/>
</dbReference>
<gene>
    <name evidence="10" type="ORF">HNR30_003813</name>
</gene>
<dbReference type="InterPro" id="IPR015943">
    <property type="entry name" value="WD40/YVTN_repeat-like_dom_sf"/>
</dbReference>
<keyword evidence="1 7" id="KW-0853">WD repeat</keyword>
<dbReference type="SMART" id="SM00320">
    <property type="entry name" value="WD40"/>
    <property type="match status" value="4"/>
</dbReference>
<dbReference type="EMBL" id="JACDUR010000004">
    <property type="protein sequence ID" value="MBA2892459.1"/>
    <property type="molecule type" value="Genomic_DNA"/>
</dbReference>
<dbReference type="AlphaFoldDB" id="A0A7W0CJQ1"/>
<feature type="compositionally biased region" description="Low complexity" evidence="8">
    <location>
        <begin position="304"/>
        <end position="317"/>
    </location>
</feature>
<evidence type="ECO:0000256" key="6">
    <source>
        <dbReference type="ARBA" id="ARBA00022840"/>
    </source>
</evidence>
<dbReference type="SUPFAM" id="SSF50998">
    <property type="entry name" value="Quinoprotein alcohol dehydrogenase-like"/>
    <property type="match status" value="1"/>
</dbReference>
<evidence type="ECO:0000256" key="7">
    <source>
        <dbReference type="PROSITE-ProRule" id="PRU00221"/>
    </source>
</evidence>
<evidence type="ECO:0000256" key="2">
    <source>
        <dbReference type="ARBA" id="ARBA00022679"/>
    </source>
</evidence>
<feature type="region of interest" description="Disordered" evidence="8">
    <location>
        <begin position="304"/>
        <end position="333"/>
    </location>
</feature>
<dbReference type="InterPro" id="IPR011047">
    <property type="entry name" value="Quinoprotein_ADH-like_sf"/>
</dbReference>
<dbReference type="Pfam" id="PF00400">
    <property type="entry name" value="WD40"/>
    <property type="match status" value="2"/>
</dbReference>
<name>A0A7W0CJQ1_9ACTN</name>
<dbReference type="InterPro" id="IPR008271">
    <property type="entry name" value="Ser/Thr_kinase_AS"/>
</dbReference>
<dbReference type="Gene3D" id="3.30.200.20">
    <property type="entry name" value="Phosphorylase Kinase, domain 1"/>
    <property type="match status" value="1"/>
</dbReference>
<dbReference type="PRINTS" id="PR00320">
    <property type="entry name" value="GPROTEINBRPT"/>
</dbReference>
<feature type="repeat" description="WD" evidence="7">
    <location>
        <begin position="508"/>
        <end position="547"/>
    </location>
</feature>
<keyword evidence="2" id="KW-0808">Transferase</keyword>
<dbReference type="PROSITE" id="PS50294">
    <property type="entry name" value="WD_REPEATS_REGION"/>
    <property type="match status" value="2"/>
</dbReference>
<feature type="domain" description="Protein kinase" evidence="9">
    <location>
        <begin position="16"/>
        <end position="266"/>
    </location>
</feature>
<protein>
    <submittedName>
        <fullName evidence="10">WD40 repeat protein/predicted Ser/Thr protein kinase</fullName>
    </submittedName>
</protein>
<comment type="caution">
    <text evidence="10">The sequence shown here is derived from an EMBL/GenBank/DDBJ whole genome shotgun (WGS) entry which is preliminary data.</text>
</comment>
<evidence type="ECO:0000256" key="8">
    <source>
        <dbReference type="SAM" id="MobiDB-lite"/>
    </source>
</evidence>
<dbReference type="PROSITE" id="PS50011">
    <property type="entry name" value="PROTEIN_KINASE_DOM"/>
    <property type="match status" value="1"/>
</dbReference>
<keyword evidence="4" id="KW-0547">Nucleotide-binding</keyword>
<evidence type="ECO:0000313" key="10">
    <source>
        <dbReference type="EMBL" id="MBA2892459.1"/>
    </source>
</evidence>
<feature type="repeat" description="WD" evidence="7">
    <location>
        <begin position="549"/>
        <end position="592"/>
    </location>
</feature>
<sequence length="637" mass="65804">MPAPLPPGAPSRIAGYTLTGLLGEGGQGVVYLGEDDDGRQVAIKVMHAGALDGRLRKEAEAAQRVASFCTAAVLEVELTGERPHIVSEYVPGESLQARVRAEGPRSGGALHRLALATATALAAIHRAGVVHRDFKPGNVLLGPEGPVVIDFGIARAVDASLTRSGVVGTPAYMSPEQVAGHPVGPPSDVFSWAGTVLFAATGRSPFSGVTVPEVLSAVLYRHPDLSSLPEPLRGLVGAALVKDPRGRPTAGQLVQALSAGAQEPAVRQAATIERRRPRTALRAGVAGTLAVAALAVLVTVSLQDSGTTGTSGTSASSYRPPTTWRPQTGGWAEPVREAGDRYSRVRALAIATAGGRPVALTGEYDEVRGWDLTTAAAAGEPLKTRVDTLAALELDGRQVTLIGGDESLGVWDSTTRERLSTMRVPGEDQEAFGAIATAGGKLAVTGGAWARLVVWDLKAAKQVRQIATDHTGTVLALAVSGRTVVSAGGDATVQRFDLDTGEPLGEPMIGHSQAVAALVVTDGLIVSAGYDGTVRRWDLESGRPVGAAMRGHDGAVTDLALAEVGGRRVLVSGGADGTLRMWDPRTGERLGQPIDAHQAAGQETGIAGLEATTVDGAPAVVTTGQDMTLRLWRLELP</sequence>
<dbReference type="PROSITE" id="PS50082">
    <property type="entry name" value="WD_REPEATS_2"/>
    <property type="match status" value="2"/>
</dbReference>
<dbReference type="Gene3D" id="2.130.10.10">
    <property type="entry name" value="YVTN repeat-like/Quinoprotein amine dehydrogenase"/>
    <property type="match status" value="1"/>
</dbReference>
<evidence type="ECO:0000313" key="11">
    <source>
        <dbReference type="Proteomes" id="UP000530928"/>
    </source>
</evidence>
<keyword evidence="5 10" id="KW-0418">Kinase</keyword>
<evidence type="ECO:0000256" key="4">
    <source>
        <dbReference type="ARBA" id="ARBA00022741"/>
    </source>
</evidence>
<keyword evidence="11" id="KW-1185">Reference proteome</keyword>
<organism evidence="10 11">
    <name type="scientific">Nonomuraea soli</name>
    <dbReference type="NCBI Taxonomy" id="1032476"/>
    <lineage>
        <taxon>Bacteria</taxon>
        <taxon>Bacillati</taxon>
        <taxon>Actinomycetota</taxon>
        <taxon>Actinomycetes</taxon>
        <taxon>Streptosporangiales</taxon>
        <taxon>Streptosporangiaceae</taxon>
        <taxon>Nonomuraea</taxon>
    </lineage>
</organism>
<proteinExistence type="predicted"/>
<dbReference type="Proteomes" id="UP000530928">
    <property type="component" value="Unassembled WGS sequence"/>
</dbReference>
<reference evidence="10 11" key="1">
    <citation type="submission" date="2020-07" db="EMBL/GenBank/DDBJ databases">
        <title>Genomic Encyclopedia of Type Strains, Phase IV (KMG-IV): sequencing the most valuable type-strain genomes for metagenomic binning, comparative biology and taxonomic classification.</title>
        <authorList>
            <person name="Goeker M."/>
        </authorList>
    </citation>
    <scope>NUCLEOTIDE SEQUENCE [LARGE SCALE GENOMIC DNA]</scope>
    <source>
        <strain evidence="10 11">DSM 45533</strain>
    </source>
</reference>
<evidence type="ECO:0000259" key="9">
    <source>
        <dbReference type="PROSITE" id="PS50011"/>
    </source>
</evidence>
<dbReference type="Pfam" id="PF00069">
    <property type="entry name" value="Pkinase"/>
    <property type="match status" value="1"/>
</dbReference>
<dbReference type="Gene3D" id="1.10.510.10">
    <property type="entry name" value="Transferase(Phosphotransferase) domain 1"/>
    <property type="match status" value="1"/>
</dbReference>
<evidence type="ECO:0000256" key="3">
    <source>
        <dbReference type="ARBA" id="ARBA00022737"/>
    </source>
</evidence>
<dbReference type="RefSeq" id="WP_181611230.1">
    <property type="nucleotide sequence ID" value="NZ_BAABAM010000003.1"/>
</dbReference>
<dbReference type="InterPro" id="IPR000719">
    <property type="entry name" value="Prot_kinase_dom"/>
</dbReference>
<dbReference type="GO" id="GO:0004674">
    <property type="term" value="F:protein serine/threonine kinase activity"/>
    <property type="evidence" value="ECO:0007669"/>
    <property type="project" value="TreeGrafter"/>
</dbReference>